<comment type="subcellular location">
    <subcellularLocation>
        <location evidence="1">Cell membrane</location>
        <topology evidence="1">Multi-pass membrane protein</topology>
    </subcellularLocation>
</comment>
<dbReference type="FunFam" id="3.40.50.300:FF:000287">
    <property type="entry name" value="Multidrug ABC transporter ATP-binding protein"/>
    <property type="match status" value="1"/>
</dbReference>
<comment type="similarity">
    <text evidence="2">Belongs to the ABC transporter superfamily.</text>
</comment>
<dbReference type="GO" id="GO:0005886">
    <property type="term" value="C:plasma membrane"/>
    <property type="evidence" value="ECO:0007669"/>
    <property type="project" value="UniProtKB-SubCell"/>
</dbReference>
<feature type="transmembrane region" description="Helical" evidence="9">
    <location>
        <begin position="285"/>
        <end position="308"/>
    </location>
</feature>
<name>N6TXZ9_9HYPH</name>
<keyword evidence="6 12" id="KW-0067">ATP-binding</keyword>
<dbReference type="GO" id="GO:0016887">
    <property type="term" value="F:ATP hydrolysis activity"/>
    <property type="evidence" value="ECO:0007669"/>
    <property type="project" value="InterPro"/>
</dbReference>
<dbReference type="InterPro" id="IPR017871">
    <property type="entry name" value="ABC_transporter-like_CS"/>
</dbReference>
<sequence>MPNGAAVQPILVYRHPLPCPWRAFMLRRFFSYYARYKKLFFLDFGCAVLAGLLELGFPLAVKLFVDELLPSRDWGLIFATAALLLVVYAMNTGLSAIVNYWGHALGISIESDMRRQAFDHIQKLSFRYFDNNRTGHLITHVTKDLEEVGEIAHHGPEDLFIAIMTFVGAFLLMFSVHWKLALLTTTIVPFMTWLVSRYGSKMTLNSRSLFGKVGNFNTRMQETVGGIRVVKAFANERYESQLFASDNEDYKTTKLDGYAYMTAGIALSYFSTRLVQLVIMMAGTWFVISGELSYGGFVSFLLLINVFFRPIDKITSVIETYPKGIAGFKRFLSLIDTEPDLADRPNAIAVDHLKGDIAYDSVAFGYSERDSIFKDLSLTIAAGETVAFVGASGTGKTTICSLLPRFYDVTSGSITIDGIDIRDMTQASLRSQIGIVQQDVFLFGSTIRENIAYGKLGATDEDIMKALERASLDEFIRSLPGGLDTPTGERGVKLSGGQKQRLAIARIFLKDPPILILDEATSALDTATEYAIQQALSELAKGRTTLIVAHRLSTIRNADRIIVMGDNGIIEQGSHDELLARRGAYARLHNAQFGLYA</sequence>
<feature type="transmembrane region" description="Helical" evidence="9">
    <location>
        <begin position="258"/>
        <end position="279"/>
    </location>
</feature>
<dbReference type="GO" id="GO:0015421">
    <property type="term" value="F:ABC-type oligopeptide transporter activity"/>
    <property type="evidence" value="ECO:0007669"/>
    <property type="project" value="TreeGrafter"/>
</dbReference>
<dbReference type="PROSITE" id="PS00211">
    <property type="entry name" value="ABC_TRANSPORTER_1"/>
    <property type="match status" value="1"/>
</dbReference>
<dbReference type="SUPFAM" id="SSF90123">
    <property type="entry name" value="ABC transporter transmembrane region"/>
    <property type="match status" value="1"/>
</dbReference>
<evidence type="ECO:0000256" key="9">
    <source>
        <dbReference type="SAM" id="Phobius"/>
    </source>
</evidence>
<dbReference type="InterPro" id="IPR036640">
    <property type="entry name" value="ABC1_TM_sf"/>
</dbReference>
<accession>N6TXZ9</accession>
<evidence type="ECO:0000313" key="13">
    <source>
        <dbReference type="Proteomes" id="UP000012429"/>
    </source>
</evidence>
<dbReference type="Pfam" id="PF00005">
    <property type="entry name" value="ABC_tran"/>
    <property type="match status" value="1"/>
</dbReference>
<dbReference type="CDD" id="cd03251">
    <property type="entry name" value="ABCC_MsbA"/>
    <property type="match status" value="1"/>
</dbReference>
<dbReference type="PROSITE" id="PS50893">
    <property type="entry name" value="ABC_TRANSPORTER_2"/>
    <property type="match status" value="1"/>
</dbReference>
<evidence type="ECO:0000256" key="1">
    <source>
        <dbReference type="ARBA" id="ARBA00004651"/>
    </source>
</evidence>
<dbReference type="InterPro" id="IPR027417">
    <property type="entry name" value="P-loop_NTPase"/>
</dbReference>
<feature type="domain" description="ABC transmembrane type-1" evidence="11">
    <location>
        <begin position="41"/>
        <end position="323"/>
    </location>
</feature>
<dbReference type="InterPro" id="IPR003439">
    <property type="entry name" value="ABC_transporter-like_ATP-bd"/>
</dbReference>
<feature type="transmembrane region" description="Helical" evidence="9">
    <location>
        <begin position="76"/>
        <end position="101"/>
    </location>
</feature>
<evidence type="ECO:0000256" key="7">
    <source>
        <dbReference type="ARBA" id="ARBA00022989"/>
    </source>
</evidence>
<dbReference type="SMART" id="SM00382">
    <property type="entry name" value="AAA"/>
    <property type="match status" value="1"/>
</dbReference>
<evidence type="ECO:0000256" key="6">
    <source>
        <dbReference type="ARBA" id="ARBA00022840"/>
    </source>
</evidence>
<evidence type="ECO:0000256" key="3">
    <source>
        <dbReference type="ARBA" id="ARBA00022448"/>
    </source>
</evidence>
<gene>
    <name evidence="12" type="ORF">RHSP_54025</name>
</gene>
<feature type="domain" description="ABC transporter" evidence="10">
    <location>
        <begin position="357"/>
        <end position="591"/>
    </location>
</feature>
<reference evidence="12 13" key="1">
    <citation type="journal article" date="2012" name="BMC Genomics">
        <title>Genomic basis of broad host range and environmental adaptability of Rhizobium tropici CIAT 899 and Rhizobium sp. PRF 81 which are used in inoculants for common bean (Phaseolus vulgaris L.).</title>
        <authorList>
            <person name="Ormeno-Orrillo E."/>
            <person name="Menna P."/>
            <person name="Almeida L.G."/>
            <person name="Ollero F.J."/>
            <person name="Nicolas M.F."/>
            <person name="Pains Rodrigues E."/>
            <person name="Shigueyoshi Nakatani A."/>
            <person name="Silva Batista J.S."/>
            <person name="Oliveira Chueire L.M."/>
            <person name="Souza R.C."/>
            <person name="Ribeiro Vasconcelos A.T."/>
            <person name="Megias M."/>
            <person name="Hungria M."/>
            <person name="Martinez-Romero E."/>
        </authorList>
    </citation>
    <scope>NUCLEOTIDE SEQUENCE [LARGE SCALE GENOMIC DNA]</scope>
    <source>
        <strain evidence="12 13">PRF 81</strain>
    </source>
</reference>
<comment type="caution">
    <text evidence="12">The sequence shown here is derived from an EMBL/GenBank/DDBJ whole genome shotgun (WGS) entry which is preliminary data.</text>
</comment>
<feature type="transmembrane region" description="Helical" evidence="9">
    <location>
        <begin position="39"/>
        <end position="64"/>
    </location>
</feature>
<dbReference type="InterPro" id="IPR003593">
    <property type="entry name" value="AAA+_ATPase"/>
</dbReference>
<keyword evidence="8 9" id="KW-0472">Membrane</keyword>
<keyword evidence="4 9" id="KW-0812">Transmembrane</keyword>
<dbReference type="Pfam" id="PF00664">
    <property type="entry name" value="ABC_membrane"/>
    <property type="match status" value="1"/>
</dbReference>
<dbReference type="CDD" id="cd18549">
    <property type="entry name" value="ABC_6TM_YwjA_like"/>
    <property type="match status" value="1"/>
</dbReference>
<evidence type="ECO:0000256" key="4">
    <source>
        <dbReference type="ARBA" id="ARBA00022692"/>
    </source>
</evidence>
<dbReference type="Gene3D" id="1.20.1560.10">
    <property type="entry name" value="ABC transporter type 1, transmembrane domain"/>
    <property type="match status" value="1"/>
</dbReference>
<dbReference type="PATRIC" id="fig|363754.4.peg.5378"/>
<keyword evidence="7 9" id="KW-1133">Transmembrane helix</keyword>
<dbReference type="InterPro" id="IPR039421">
    <property type="entry name" value="Type_1_exporter"/>
</dbReference>
<protein>
    <submittedName>
        <fullName evidence="12">Lipid A export ATP-binding protein/permease protein MsbA</fullName>
    </submittedName>
</protein>
<evidence type="ECO:0000256" key="2">
    <source>
        <dbReference type="ARBA" id="ARBA00005417"/>
    </source>
</evidence>
<dbReference type="InterPro" id="IPR011527">
    <property type="entry name" value="ABC1_TM_dom"/>
</dbReference>
<dbReference type="SUPFAM" id="SSF52540">
    <property type="entry name" value="P-loop containing nucleoside triphosphate hydrolases"/>
    <property type="match status" value="1"/>
</dbReference>
<evidence type="ECO:0000313" key="12">
    <source>
        <dbReference type="EMBL" id="ENN85294.1"/>
    </source>
</evidence>
<organism evidence="12 13">
    <name type="scientific">Rhizobium freirei PRF 81</name>
    <dbReference type="NCBI Taxonomy" id="363754"/>
    <lineage>
        <taxon>Bacteria</taxon>
        <taxon>Pseudomonadati</taxon>
        <taxon>Pseudomonadota</taxon>
        <taxon>Alphaproteobacteria</taxon>
        <taxon>Hyphomicrobiales</taxon>
        <taxon>Rhizobiaceae</taxon>
        <taxon>Rhizobium/Agrobacterium group</taxon>
        <taxon>Rhizobium</taxon>
    </lineage>
</organism>
<dbReference type="PANTHER" id="PTHR43394">
    <property type="entry name" value="ATP-DEPENDENT PERMEASE MDL1, MITOCHONDRIAL"/>
    <property type="match status" value="1"/>
</dbReference>
<proteinExistence type="inferred from homology"/>
<keyword evidence="5" id="KW-0547">Nucleotide-binding</keyword>
<dbReference type="Gene3D" id="3.40.50.300">
    <property type="entry name" value="P-loop containing nucleotide triphosphate hydrolases"/>
    <property type="match status" value="1"/>
</dbReference>
<keyword evidence="3" id="KW-0813">Transport</keyword>
<dbReference type="AlphaFoldDB" id="N6TXZ9"/>
<dbReference type="PANTHER" id="PTHR43394:SF1">
    <property type="entry name" value="ATP-BINDING CASSETTE SUB-FAMILY B MEMBER 10, MITOCHONDRIAL"/>
    <property type="match status" value="1"/>
</dbReference>
<dbReference type="EMBL" id="AQHN01000084">
    <property type="protein sequence ID" value="ENN85294.1"/>
    <property type="molecule type" value="Genomic_DNA"/>
</dbReference>
<dbReference type="GO" id="GO:0005524">
    <property type="term" value="F:ATP binding"/>
    <property type="evidence" value="ECO:0007669"/>
    <property type="project" value="UniProtKB-KW"/>
</dbReference>
<evidence type="ECO:0000259" key="10">
    <source>
        <dbReference type="PROSITE" id="PS50893"/>
    </source>
</evidence>
<evidence type="ECO:0000259" key="11">
    <source>
        <dbReference type="PROSITE" id="PS50929"/>
    </source>
</evidence>
<feature type="transmembrane region" description="Helical" evidence="9">
    <location>
        <begin position="159"/>
        <end position="176"/>
    </location>
</feature>
<dbReference type="STRING" id="363754.RHSP_54025"/>
<dbReference type="PROSITE" id="PS50929">
    <property type="entry name" value="ABC_TM1F"/>
    <property type="match status" value="1"/>
</dbReference>
<dbReference type="Proteomes" id="UP000012429">
    <property type="component" value="Unassembled WGS sequence"/>
</dbReference>
<evidence type="ECO:0000256" key="8">
    <source>
        <dbReference type="ARBA" id="ARBA00023136"/>
    </source>
</evidence>
<keyword evidence="13" id="KW-1185">Reference proteome</keyword>
<evidence type="ECO:0000256" key="5">
    <source>
        <dbReference type="ARBA" id="ARBA00022741"/>
    </source>
</evidence>